<comment type="caution">
    <text evidence="3">The sequence shown here is derived from an EMBL/GenBank/DDBJ whole genome shotgun (WGS) entry which is preliminary data.</text>
</comment>
<reference evidence="3" key="1">
    <citation type="submission" date="2023-03" db="EMBL/GenBank/DDBJ databases">
        <title>a new species belonging to Providencia genus.</title>
        <authorList>
            <person name="Yang W."/>
            <person name="Hu F."/>
            <person name="Shen S."/>
            <person name="Ding L."/>
            <person name="Yin D."/>
        </authorList>
    </citation>
    <scope>NUCLEOTIDE SEQUENCE</scope>
    <source>
        <strain evidence="3">CRE-3FA-0001</strain>
    </source>
</reference>
<dbReference type="EC" id="1.-.-.-" evidence="3"/>
<dbReference type="EMBL" id="JAUQTG010000002">
    <property type="protein sequence ID" value="MDO7856013.1"/>
    <property type="molecule type" value="Genomic_DNA"/>
</dbReference>
<dbReference type="GO" id="GO:0003955">
    <property type="term" value="F:NAD(P)H dehydrogenase (quinone) activity"/>
    <property type="evidence" value="ECO:0007669"/>
    <property type="project" value="TreeGrafter"/>
</dbReference>
<evidence type="ECO:0000259" key="2">
    <source>
        <dbReference type="Pfam" id="PF02525"/>
    </source>
</evidence>
<evidence type="ECO:0000256" key="1">
    <source>
        <dbReference type="ARBA" id="ARBA00023002"/>
    </source>
</evidence>
<dbReference type="InterPro" id="IPR046980">
    <property type="entry name" value="KefG/KefF"/>
</dbReference>
<dbReference type="RefSeq" id="WP_042848406.1">
    <property type="nucleotide sequence ID" value="NZ_JARRYG010000018.1"/>
</dbReference>
<evidence type="ECO:0000313" key="4">
    <source>
        <dbReference type="EMBL" id="MDO7856013.1"/>
    </source>
</evidence>
<reference evidence="4" key="3">
    <citation type="journal article" date="2024" name="Int. J. Antimicrob. Agents">
        <title>Identification of a novel Providencia species showing multi-drug-resistant in three patients with hospital-acquired infection.</title>
        <authorList>
            <person name="Yang W."/>
            <person name="Chen J."/>
            <person name="Yang F."/>
            <person name="Ji P."/>
            <person name="Shen S."/>
            <person name="Yin D."/>
            <person name="Hu F."/>
        </authorList>
    </citation>
    <scope>NUCLEOTIDE SEQUENCE</scope>
    <source>
        <strain evidence="4">CRE-138-0111</strain>
    </source>
</reference>
<evidence type="ECO:0000313" key="6">
    <source>
        <dbReference type="Proteomes" id="UP001176478"/>
    </source>
</evidence>
<dbReference type="GO" id="GO:0010181">
    <property type="term" value="F:FMN binding"/>
    <property type="evidence" value="ECO:0007669"/>
    <property type="project" value="TreeGrafter"/>
</dbReference>
<dbReference type="Proteomes" id="UP001176478">
    <property type="component" value="Unassembled WGS sequence"/>
</dbReference>
<gene>
    <name evidence="3" type="ORF">P7V44_15800</name>
    <name evidence="4" type="ORF">Q5E86_06505</name>
</gene>
<evidence type="ECO:0000313" key="3">
    <source>
        <dbReference type="EMBL" id="MDG4697702.1"/>
    </source>
</evidence>
<reference evidence="4" key="2">
    <citation type="submission" date="2023-07" db="EMBL/GenBank/DDBJ databases">
        <authorList>
            <person name="Yang W."/>
            <person name="Chen J."/>
            <person name="Ji P."/>
            <person name="Hu F."/>
        </authorList>
    </citation>
    <scope>NUCLEOTIDE SEQUENCE</scope>
    <source>
        <strain evidence="4">CRE-138-0111</strain>
    </source>
</reference>
<organism evidence="3 5">
    <name type="scientific">Providencia huashanensis</name>
    <dbReference type="NCBI Taxonomy" id="3037798"/>
    <lineage>
        <taxon>Bacteria</taxon>
        <taxon>Pseudomonadati</taxon>
        <taxon>Pseudomonadota</taxon>
        <taxon>Gammaproteobacteria</taxon>
        <taxon>Enterobacterales</taxon>
        <taxon>Morganellaceae</taxon>
        <taxon>Providencia</taxon>
    </lineage>
</organism>
<dbReference type="InterPro" id="IPR029039">
    <property type="entry name" value="Flavoprotein-like_sf"/>
</dbReference>
<keyword evidence="6" id="KW-1185">Reference proteome</keyword>
<dbReference type="GO" id="GO:0009055">
    <property type="term" value="F:electron transfer activity"/>
    <property type="evidence" value="ECO:0007669"/>
    <property type="project" value="TreeGrafter"/>
</dbReference>
<dbReference type="SUPFAM" id="SSF52218">
    <property type="entry name" value="Flavoproteins"/>
    <property type="match status" value="1"/>
</dbReference>
<feature type="domain" description="Flavodoxin-like fold" evidence="2">
    <location>
        <begin position="1"/>
        <end position="157"/>
    </location>
</feature>
<keyword evidence="1 3" id="KW-0560">Oxidoreductase</keyword>
<name>A0AA42FNH4_9GAMM</name>
<dbReference type="PANTHER" id="PTHR47307">
    <property type="entry name" value="GLUTATHIONE-REGULATED POTASSIUM-EFFLUX SYSTEM ANCILLARY PROTEIN KEFG"/>
    <property type="match status" value="1"/>
</dbReference>
<proteinExistence type="predicted"/>
<accession>A0AA42FNH4</accession>
<dbReference type="EMBL" id="JARRYG010000018">
    <property type="protein sequence ID" value="MDG4697702.1"/>
    <property type="molecule type" value="Genomic_DNA"/>
</dbReference>
<dbReference type="AlphaFoldDB" id="A0AA42FNH4"/>
<protein>
    <submittedName>
        <fullName evidence="3">NAD(P)H-dependent oxidoreductase</fullName>
        <ecNumber evidence="3">1.-.-.-</ecNumber>
    </submittedName>
</protein>
<dbReference type="Proteomes" id="UP001156701">
    <property type="component" value="Unassembled WGS sequence"/>
</dbReference>
<dbReference type="InterPro" id="IPR003680">
    <property type="entry name" value="Flavodoxin_fold"/>
</dbReference>
<dbReference type="Pfam" id="PF02525">
    <property type="entry name" value="Flavodoxin_2"/>
    <property type="match status" value="1"/>
</dbReference>
<evidence type="ECO:0000313" key="5">
    <source>
        <dbReference type="Proteomes" id="UP001156701"/>
    </source>
</evidence>
<dbReference type="PANTHER" id="PTHR47307:SF1">
    <property type="entry name" value="GLUTATHIONE-REGULATED POTASSIUM-EFFLUX SYSTEM ANCILLARY PROTEIN KEFG"/>
    <property type="match status" value="1"/>
</dbReference>
<dbReference type="Gene3D" id="3.40.50.360">
    <property type="match status" value="1"/>
</dbReference>
<sequence>MKTLIVVAHPNMQDSVINRHLLEQAAKQTNDFTIHNIYEAYPDWNIDVAREQALIEAHDNVILQFPIYWFNSPPLLKKWLDDVFTYGWAYGSQSHDRLKEKTIALAVTAGIRDEDYHAEGKYQYTLAEILRPFEVTVLYINAKWGGFFGFYGTETYDEKGLTELSPEGNITDKQMTQYLEFIESINC</sequence>